<feature type="transmembrane region" description="Helical" evidence="2">
    <location>
        <begin position="373"/>
        <end position="394"/>
    </location>
</feature>
<evidence type="ECO:0000256" key="1">
    <source>
        <dbReference type="ARBA" id="ARBA00005381"/>
    </source>
</evidence>
<dbReference type="PANTHER" id="PTHR43081:SF1">
    <property type="entry name" value="ADENYLATE CYCLASE, TERMINAL-DIFFERENTIATION SPECIFIC"/>
    <property type="match status" value="1"/>
</dbReference>
<dbReference type="SMART" id="SM00044">
    <property type="entry name" value="CYCc"/>
    <property type="match status" value="1"/>
</dbReference>
<dbReference type="Pfam" id="PF05226">
    <property type="entry name" value="CHASE2"/>
    <property type="match status" value="1"/>
</dbReference>
<feature type="transmembrane region" description="Helical" evidence="2">
    <location>
        <begin position="346"/>
        <end position="367"/>
    </location>
</feature>
<dbReference type="AlphaFoldDB" id="A0A934MME6"/>
<gene>
    <name evidence="4" type="ORF">JFN88_00780</name>
</gene>
<feature type="transmembrane region" description="Helical" evidence="2">
    <location>
        <begin position="313"/>
        <end position="334"/>
    </location>
</feature>
<dbReference type="GO" id="GO:0035556">
    <property type="term" value="P:intracellular signal transduction"/>
    <property type="evidence" value="ECO:0007669"/>
    <property type="project" value="InterPro"/>
</dbReference>
<dbReference type="Proteomes" id="UP000640274">
    <property type="component" value="Unassembled WGS sequence"/>
</dbReference>
<dbReference type="InterPro" id="IPR029787">
    <property type="entry name" value="Nucleotide_cyclase"/>
</dbReference>
<dbReference type="EMBL" id="JAELUP010000001">
    <property type="protein sequence ID" value="MBJ6359861.1"/>
    <property type="molecule type" value="Genomic_DNA"/>
</dbReference>
<dbReference type="PANTHER" id="PTHR43081">
    <property type="entry name" value="ADENYLATE CYCLASE, TERMINAL-DIFFERENTIATION SPECIFIC-RELATED"/>
    <property type="match status" value="1"/>
</dbReference>
<dbReference type="CDD" id="cd07302">
    <property type="entry name" value="CHD"/>
    <property type="match status" value="1"/>
</dbReference>
<name>A0A934MME6_9BACL</name>
<keyword evidence="2" id="KW-0812">Transmembrane</keyword>
<keyword evidence="2" id="KW-0472">Membrane</keyword>
<evidence type="ECO:0000259" key="3">
    <source>
        <dbReference type="PROSITE" id="PS50125"/>
    </source>
</evidence>
<comment type="caution">
    <text evidence="4">The sequence shown here is derived from an EMBL/GenBank/DDBJ whole genome shotgun (WGS) entry which is preliminary data.</text>
</comment>
<dbReference type="InterPro" id="IPR001054">
    <property type="entry name" value="A/G_cyclase"/>
</dbReference>
<evidence type="ECO:0000313" key="5">
    <source>
        <dbReference type="Proteomes" id="UP000640274"/>
    </source>
</evidence>
<dbReference type="InterPro" id="IPR050697">
    <property type="entry name" value="Adenylyl/Guanylyl_Cyclase_3/4"/>
</dbReference>
<evidence type="ECO:0000256" key="2">
    <source>
        <dbReference type="SAM" id="Phobius"/>
    </source>
</evidence>
<proteinExistence type="inferred from homology"/>
<dbReference type="Gene3D" id="3.30.70.1230">
    <property type="entry name" value="Nucleotide cyclase"/>
    <property type="match status" value="1"/>
</dbReference>
<dbReference type="SUPFAM" id="SSF55073">
    <property type="entry name" value="Nucleotide cyclase"/>
    <property type="match status" value="1"/>
</dbReference>
<protein>
    <submittedName>
        <fullName evidence="4">Adenylate/guanylate cyclase domain-containing protein</fullName>
    </submittedName>
</protein>
<dbReference type="PROSITE" id="PS50125">
    <property type="entry name" value="GUANYLATE_CYCLASE_2"/>
    <property type="match status" value="1"/>
</dbReference>
<reference evidence="4" key="1">
    <citation type="submission" date="2020-12" db="EMBL/GenBank/DDBJ databases">
        <authorList>
            <person name="Huq M.A."/>
        </authorList>
    </citation>
    <scope>NUCLEOTIDE SEQUENCE</scope>
    <source>
        <strain evidence="4">MAHUQ-46</strain>
    </source>
</reference>
<keyword evidence="5" id="KW-1185">Reference proteome</keyword>
<sequence>MFNRKWLKVAAAGVMISLVWSIFSSLGTGGMLNFVEAPLRDLMREMSDQERAPYDQIKIIKIDDASLEQLGQFPWDRSLYAQLIAMLEEANVKAVLLDIVLAEPSQNPEADEAMAEVMKSYDNVILPVVFDMKVRQEGKGRLEAESVINPAPAIGANSEQTGHINVMTDKDGTVRMLTVGLPDPGGMMVPAVSVRLANYILDQGNQIRYDASQDKWFRGNRQIPLNNKNQVTTDFFSKPREAISADTGYDSQSFFDVLSGEVPAQYYENSIVLIGPWASGLQDEYLTPLSKSLRMYGVEIHANMIQSLAMGAFYVEAPAGVNIAIIAVLTLLSLMLFEKFRGRMSFVIYIAFALLYILCWLSIYYFSSLFISFTYPFLAITTALVWAIVSHYGAERRERGRVTNIFGRFVSRSVVDELLASGEEIKVGGQRRDISVIFVDIRGFTPMSERLQPEEVIQVLNEYLDICTKAVFKWNGTLDKFIGDGVMAFFGAPVELENHPELAIRAALEMKNKSDILEQKCLEKFGIGVKFGIGINCGPAVVGNIGSEMLRLDYTAIGDTVNLSARLESNAKPGQILISEEMYKRAGGLFELEDIGEIKVKGKEMPVRVYAVLSEKSAVRFSGGDTENED</sequence>
<keyword evidence="2" id="KW-1133">Transmembrane helix</keyword>
<feature type="domain" description="Guanylate cyclase" evidence="3">
    <location>
        <begin position="435"/>
        <end position="568"/>
    </location>
</feature>
<dbReference type="InterPro" id="IPR007890">
    <property type="entry name" value="CHASE2"/>
</dbReference>
<evidence type="ECO:0000313" key="4">
    <source>
        <dbReference type="EMBL" id="MBJ6359861.1"/>
    </source>
</evidence>
<dbReference type="Pfam" id="PF00211">
    <property type="entry name" value="Guanylate_cyc"/>
    <property type="match status" value="1"/>
</dbReference>
<organism evidence="4 5">
    <name type="scientific">Paenibacillus roseus</name>
    <dbReference type="NCBI Taxonomy" id="2798579"/>
    <lineage>
        <taxon>Bacteria</taxon>
        <taxon>Bacillati</taxon>
        <taxon>Bacillota</taxon>
        <taxon>Bacilli</taxon>
        <taxon>Bacillales</taxon>
        <taxon>Paenibacillaceae</taxon>
        <taxon>Paenibacillus</taxon>
    </lineage>
</organism>
<accession>A0A934MME6</accession>
<dbReference type="GO" id="GO:0004016">
    <property type="term" value="F:adenylate cyclase activity"/>
    <property type="evidence" value="ECO:0007669"/>
    <property type="project" value="UniProtKB-ARBA"/>
</dbReference>
<comment type="similarity">
    <text evidence="1">Belongs to the adenylyl cyclase class-3 family.</text>
</comment>
<dbReference type="SMART" id="SM01080">
    <property type="entry name" value="CHASE2"/>
    <property type="match status" value="1"/>
</dbReference>
<dbReference type="GO" id="GO:0006171">
    <property type="term" value="P:cAMP biosynthetic process"/>
    <property type="evidence" value="ECO:0007669"/>
    <property type="project" value="TreeGrafter"/>
</dbReference>
<dbReference type="RefSeq" id="WP_199017380.1">
    <property type="nucleotide sequence ID" value="NZ_JAELUP010000001.1"/>
</dbReference>